<sequence>MRIPALTVLAALSLAACATSSEEKTVMTPEEDPRVVGREDGVCFTRTINGFSEWDAGEGVILNRSVNDRYLVTFVGPCFPLDTAIVVGLSPRFGTGGCLRRGDLIYFSDSVSGRSSTPFQSGTCRVGDIYRFDPKAKADDTDEASDEAGEEG</sequence>
<keyword evidence="3" id="KW-1185">Reference proteome</keyword>
<evidence type="ECO:0000313" key="3">
    <source>
        <dbReference type="Proteomes" id="UP001595607"/>
    </source>
</evidence>
<dbReference type="EMBL" id="JBHRVA010000002">
    <property type="protein sequence ID" value="MFC3301683.1"/>
    <property type="molecule type" value="Genomic_DNA"/>
</dbReference>
<comment type="caution">
    <text evidence="2">The sequence shown here is derived from an EMBL/GenBank/DDBJ whole genome shotgun (WGS) entry which is preliminary data.</text>
</comment>
<protein>
    <submittedName>
        <fullName evidence="2">DUF6491 family protein</fullName>
    </submittedName>
</protein>
<organism evidence="2 3">
    <name type="scientific">Parvularcula lutaonensis</name>
    <dbReference type="NCBI Taxonomy" id="491923"/>
    <lineage>
        <taxon>Bacteria</taxon>
        <taxon>Pseudomonadati</taxon>
        <taxon>Pseudomonadota</taxon>
        <taxon>Alphaproteobacteria</taxon>
        <taxon>Parvularculales</taxon>
        <taxon>Parvularculaceae</taxon>
        <taxon>Parvularcula</taxon>
    </lineage>
</organism>
<evidence type="ECO:0000256" key="1">
    <source>
        <dbReference type="SAM" id="SignalP"/>
    </source>
</evidence>
<feature type="signal peptide" evidence="1">
    <location>
        <begin position="1"/>
        <end position="18"/>
    </location>
</feature>
<dbReference type="RefSeq" id="WP_189573149.1">
    <property type="nucleotide sequence ID" value="NZ_BMXU01000001.1"/>
</dbReference>
<dbReference type="Proteomes" id="UP001595607">
    <property type="component" value="Unassembled WGS sequence"/>
</dbReference>
<dbReference type="Pfam" id="PF20101">
    <property type="entry name" value="DUF6491"/>
    <property type="match status" value="1"/>
</dbReference>
<evidence type="ECO:0000313" key="2">
    <source>
        <dbReference type="EMBL" id="MFC3301683.1"/>
    </source>
</evidence>
<dbReference type="PROSITE" id="PS51257">
    <property type="entry name" value="PROKAR_LIPOPROTEIN"/>
    <property type="match status" value="1"/>
</dbReference>
<name>A0ABV7M8G1_9PROT</name>
<dbReference type="InterPro" id="IPR045500">
    <property type="entry name" value="DUF6491"/>
</dbReference>
<gene>
    <name evidence="2" type="ORF">ACFONP_02915</name>
</gene>
<feature type="chain" id="PRO_5046712716" evidence="1">
    <location>
        <begin position="19"/>
        <end position="152"/>
    </location>
</feature>
<keyword evidence="1" id="KW-0732">Signal</keyword>
<reference evidence="3" key="1">
    <citation type="journal article" date="2019" name="Int. J. Syst. Evol. Microbiol.">
        <title>The Global Catalogue of Microorganisms (GCM) 10K type strain sequencing project: providing services to taxonomists for standard genome sequencing and annotation.</title>
        <authorList>
            <consortium name="The Broad Institute Genomics Platform"/>
            <consortium name="The Broad Institute Genome Sequencing Center for Infectious Disease"/>
            <person name="Wu L."/>
            <person name="Ma J."/>
        </authorList>
    </citation>
    <scope>NUCLEOTIDE SEQUENCE [LARGE SCALE GENOMIC DNA]</scope>
    <source>
        <strain evidence="3">KCTC 22245</strain>
    </source>
</reference>
<accession>A0ABV7M8G1</accession>
<proteinExistence type="predicted"/>